<accession>A0A7S2C401</accession>
<name>A0A7S2C401_9STRA</name>
<sequence>MNLRSIPGRWFRAQKAPDWSTNLPEHTPPRPVFGNEVRESGEGSTTDVFNFKWEREEASPVPNSNGSVSIRRLGKSNTSRGEGGRTEMTVSSINFMTTTPGIVAEIG</sequence>
<proteinExistence type="predicted"/>
<evidence type="ECO:0000256" key="1">
    <source>
        <dbReference type="SAM" id="MobiDB-lite"/>
    </source>
</evidence>
<gene>
    <name evidence="2" type="ORF">DSPE1174_LOCUS11922</name>
</gene>
<dbReference type="AlphaFoldDB" id="A0A7S2C401"/>
<feature type="region of interest" description="Disordered" evidence="1">
    <location>
        <begin position="17"/>
        <end position="44"/>
    </location>
</feature>
<protein>
    <submittedName>
        <fullName evidence="2">Uncharacterized protein</fullName>
    </submittedName>
</protein>
<reference evidence="2" key="1">
    <citation type="submission" date="2021-01" db="EMBL/GenBank/DDBJ databases">
        <authorList>
            <person name="Corre E."/>
            <person name="Pelletier E."/>
            <person name="Niang G."/>
            <person name="Scheremetjew M."/>
            <person name="Finn R."/>
            <person name="Kale V."/>
            <person name="Holt S."/>
            <person name="Cochrane G."/>
            <person name="Meng A."/>
            <person name="Brown T."/>
            <person name="Cohen L."/>
        </authorList>
    </citation>
    <scope>NUCLEOTIDE SEQUENCE</scope>
    <source>
        <strain evidence="2">CCMP1381</strain>
    </source>
</reference>
<feature type="region of interest" description="Disordered" evidence="1">
    <location>
        <begin position="56"/>
        <end position="93"/>
    </location>
</feature>
<evidence type="ECO:0000313" key="2">
    <source>
        <dbReference type="EMBL" id="CAD9414357.1"/>
    </source>
</evidence>
<dbReference type="EMBL" id="HBGS01023453">
    <property type="protein sequence ID" value="CAD9414357.1"/>
    <property type="molecule type" value="Transcribed_RNA"/>
</dbReference>
<organism evidence="2">
    <name type="scientific">Octactis speculum</name>
    <dbReference type="NCBI Taxonomy" id="3111310"/>
    <lineage>
        <taxon>Eukaryota</taxon>
        <taxon>Sar</taxon>
        <taxon>Stramenopiles</taxon>
        <taxon>Ochrophyta</taxon>
        <taxon>Dictyochophyceae</taxon>
        <taxon>Dictyochales</taxon>
        <taxon>Dictyochaceae</taxon>
        <taxon>Octactis</taxon>
    </lineage>
</organism>